<gene>
    <name evidence="5 6" type="primary">purK</name>
    <name evidence="8" type="ORF">BW733_13490</name>
</gene>
<feature type="binding site" evidence="5">
    <location>
        <position position="192"/>
    </location>
    <ligand>
        <name>ATP</name>
        <dbReference type="ChEBI" id="CHEBI:30616"/>
    </ligand>
</feature>
<dbReference type="HAMAP" id="MF_01928">
    <property type="entry name" value="PurK"/>
    <property type="match status" value="1"/>
</dbReference>
<dbReference type="SUPFAM" id="SSF52440">
    <property type="entry name" value="PreATP-grasp domain"/>
    <property type="match status" value="1"/>
</dbReference>
<dbReference type="Proteomes" id="UP000188235">
    <property type="component" value="Chromosome"/>
</dbReference>
<feature type="domain" description="ATP-grasp" evidence="7">
    <location>
        <begin position="107"/>
        <end position="300"/>
    </location>
</feature>
<keyword evidence="4 5" id="KW-0067">ATP-binding</keyword>
<sequence>MTRRYSVAIAGGGQLARMMQQAAIPLGIDVRLLAEGPDVSAAQVVPDTTVGDYRDLATLTDFVDGADALTFDHEHVPTRHLDAVGASVAVRPGPSALVYAQDKALMREKMNELGIACPDYAICDGEDELVAFAEAQGWPVIAKTSRGGYDGKGVWKLDGPDEAGLPFENLAETSAGERVRIVAEEFIDFSRELSAIVVRSPSNQVVAYPISETRQADGICVETITPAPGLPEAEATALQEMAIRIATELGVVGVLAVELMQARDGRIVVNELAMRPHNTGHWSIDGARTSQFENHLRAVLDLPLGSPELRDDVVVMANVLGGAEEDLTGALLHVFARDRAARVHLYGKGVKPGRKVGHVTCGGTDLEDVRRRAWHAANYLMGDPDA</sequence>
<dbReference type="Pfam" id="PF22660">
    <property type="entry name" value="RS_preATP-grasp-like"/>
    <property type="match status" value="1"/>
</dbReference>
<dbReference type="UniPathway" id="UPA00074">
    <property type="reaction ID" value="UER00942"/>
</dbReference>
<evidence type="ECO:0000256" key="3">
    <source>
        <dbReference type="ARBA" id="ARBA00022755"/>
    </source>
</evidence>
<feature type="binding site" evidence="5">
    <location>
        <position position="143"/>
    </location>
    <ligand>
        <name>ATP</name>
        <dbReference type="ChEBI" id="CHEBI:30616"/>
    </ligand>
</feature>
<dbReference type="OrthoDB" id="9804625at2"/>
<proteinExistence type="inferred from homology"/>
<comment type="function">
    <text evidence="6">Catalyzes the ATP-dependent conversion of 5-aminoimidazole ribonucleotide (AIR) and HCO(3)- to N5-carboxyaminoimidazole ribonucleotide (N5-CAIR).</text>
</comment>
<dbReference type="SUPFAM" id="SSF56059">
    <property type="entry name" value="Glutathione synthetase ATP-binding domain-like"/>
    <property type="match status" value="1"/>
</dbReference>
<dbReference type="NCBIfam" id="NF004679">
    <property type="entry name" value="PRK06019.1-5"/>
    <property type="match status" value="1"/>
</dbReference>
<dbReference type="InterPro" id="IPR016185">
    <property type="entry name" value="PreATP-grasp_dom_sf"/>
</dbReference>
<comment type="pathway">
    <text evidence="5 6">Purine metabolism; IMP biosynthesis via de novo pathway; 5-amino-1-(5-phospho-D-ribosyl)imidazole-4-carboxylate from 5-amino-1-(5-phospho-D-ribosyl)imidazole (N5-CAIR route): step 1/2.</text>
</comment>
<evidence type="ECO:0000313" key="9">
    <source>
        <dbReference type="Proteomes" id="UP000188235"/>
    </source>
</evidence>
<dbReference type="Pfam" id="PF17769">
    <property type="entry name" value="PurK_C"/>
    <property type="match status" value="1"/>
</dbReference>
<dbReference type="AlphaFoldDB" id="A0A1Q2D014"/>
<name>A0A1Q2D014_9ACTN</name>
<evidence type="ECO:0000256" key="6">
    <source>
        <dbReference type="RuleBase" id="RU361200"/>
    </source>
</evidence>
<comment type="function">
    <text evidence="5">Catalyzes the ATP-dependent conversion of 5-aminoimidazole ribonucleotide (AIR) and HCO(3)(-) to N5-carboxyaminoimidazole ribonucleotide (N5-CAIR).</text>
</comment>
<feature type="binding site" evidence="5">
    <location>
        <position position="103"/>
    </location>
    <ligand>
        <name>ATP</name>
        <dbReference type="ChEBI" id="CHEBI:30616"/>
    </ligand>
</feature>
<dbReference type="InterPro" id="IPR040686">
    <property type="entry name" value="PurK_C"/>
</dbReference>
<keyword evidence="9" id="KW-1185">Reference proteome</keyword>
<protein>
    <recommendedName>
        <fullName evidence="5 6">N5-carboxyaminoimidazole ribonucleotide synthase</fullName>
        <shortName evidence="5 6">N5-CAIR synthase</shortName>
        <ecNumber evidence="5 6">6.3.4.18</ecNumber>
    </recommendedName>
    <alternativeName>
        <fullName evidence="5 6">5-(carboxyamino)imidazole ribonucleotide synthetase</fullName>
    </alternativeName>
</protein>
<dbReference type="EMBL" id="CP019607">
    <property type="protein sequence ID" value="AQP51685.1"/>
    <property type="molecule type" value="Genomic_DNA"/>
</dbReference>
<feature type="binding site" evidence="5">
    <location>
        <begin position="270"/>
        <end position="271"/>
    </location>
    <ligand>
        <name>ATP</name>
        <dbReference type="ChEBI" id="CHEBI:30616"/>
    </ligand>
</feature>
<reference evidence="8 9" key="1">
    <citation type="journal article" date="2008" name="Int. J. Syst. Evol. Microbiol.">
        <title>Tessaracoccus flavescens sp. nov., isolated from marine sediment.</title>
        <authorList>
            <person name="Lee D.W."/>
            <person name="Lee S.D."/>
        </authorList>
    </citation>
    <scope>NUCLEOTIDE SEQUENCE [LARGE SCALE GENOMIC DNA]</scope>
    <source>
        <strain evidence="8 9">SST-39T</strain>
    </source>
</reference>
<dbReference type="EC" id="6.3.4.18" evidence="5 6"/>
<dbReference type="InterPro" id="IPR054350">
    <property type="entry name" value="PurT/PurK_preATP-grasp"/>
</dbReference>
<dbReference type="PANTHER" id="PTHR11609:SF5">
    <property type="entry name" value="PHOSPHORIBOSYLAMINOIMIDAZOLE CARBOXYLASE"/>
    <property type="match status" value="1"/>
</dbReference>
<dbReference type="InterPro" id="IPR011761">
    <property type="entry name" value="ATP-grasp"/>
</dbReference>
<comment type="catalytic activity">
    <reaction evidence="5 6">
        <text>5-amino-1-(5-phospho-beta-D-ribosyl)imidazole + hydrogencarbonate + ATP = 5-carboxyamino-1-(5-phospho-D-ribosyl)imidazole + ADP + phosphate + 2 H(+)</text>
        <dbReference type="Rhea" id="RHEA:19317"/>
        <dbReference type="ChEBI" id="CHEBI:15378"/>
        <dbReference type="ChEBI" id="CHEBI:17544"/>
        <dbReference type="ChEBI" id="CHEBI:30616"/>
        <dbReference type="ChEBI" id="CHEBI:43474"/>
        <dbReference type="ChEBI" id="CHEBI:58730"/>
        <dbReference type="ChEBI" id="CHEBI:137981"/>
        <dbReference type="ChEBI" id="CHEBI:456216"/>
        <dbReference type="EC" id="6.3.4.18"/>
    </reaction>
</comment>
<dbReference type="GO" id="GO:0004638">
    <property type="term" value="F:phosphoribosylaminoimidazole carboxylase activity"/>
    <property type="evidence" value="ECO:0007669"/>
    <property type="project" value="InterPro"/>
</dbReference>
<comment type="caution">
    <text evidence="5">Lacks conserved residue(s) required for the propagation of feature annotation.</text>
</comment>
<dbReference type="Pfam" id="PF02222">
    <property type="entry name" value="ATP-grasp"/>
    <property type="match status" value="1"/>
</dbReference>
<dbReference type="STRING" id="399497.BW733_13490"/>
<dbReference type="InterPro" id="IPR003135">
    <property type="entry name" value="ATP-grasp_carboxylate-amine"/>
</dbReference>
<evidence type="ECO:0000256" key="2">
    <source>
        <dbReference type="ARBA" id="ARBA00022741"/>
    </source>
</evidence>
<evidence type="ECO:0000256" key="5">
    <source>
        <dbReference type="HAMAP-Rule" id="MF_01928"/>
    </source>
</evidence>
<dbReference type="GO" id="GO:0005829">
    <property type="term" value="C:cytosol"/>
    <property type="evidence" value="ECO:0007669"/>
    <property type="project" value="TreeGrafter"/>
</dbReference>
<feature type="binding site" evidence="5">
    <location>
        <begin position="184"/>
        <end position="187"/>
    </location>
    <ligand>
        <name>ATP</name>
        <dbReference type="ChEBI" id="CHEBI:30616"/>
    </ligand>
</feature>
<dbReference type="NCBIfam" id="TIGR01161">
    <property type="entry name" value="purK"/>
    <property type="match status" value="1"/>
</dbReference>
<dbReference type="FunFam" id="3.30.470.20:FF:000029">
    <property type="entry name" value="N5-carboxyaminoimidazole ribonucleotide synthase"/>
    <property type="match status" value="1"/>
</dbReference>
<dbReference type="InterPro" id="IPR013815">
    <property type="entry name" value="ATP_grasp_subdomain_1"/>
</dbReference>
<keyword evidence="3 5" id="KW-0658">Purine biosynthesis</keyword>
<dbReference type="Gene3D" id="3.40.50.20">
    <property type="match status" value="1"/>
</dbReference>
<keyword evidence="1 5" id="KW-0436">Ligase</keyword>
<dbReference type="GO" id="GO:0005524">
    <property type="term" value="F:ATP binding"/>
    <property type="evidence" value="ECO:0007669"/>
    <property type="project" value="UniProtKB-UniRule"/>
</dbReference>
<evidence type="ECO:0000256" key="1">
    <source>
        <dbReference type="ARBA" id="ARBA00022598"/>
    </source>
</evidence>
<accession>A0A1Q2D014</accession>
<evidence type="ECO:0000256" key="4">
    <source>
        <dbReference type="ARBA" id="ARBA00022840"/>
    </source>
</evidence>
<keyword evidence="2 5" id="KW-0547">Nucleotide-binding</keyword>
<dbReference type="PANTHER" id="PTHR11609">
    <property type="entry name" value="PURINE BIOSYNTHESIS PROTEIN 6/7, PUR6/7"/>
    <property type="match status" value="1"/>
</dbReference>
<dbReference type="InterPro" id="IPR011054">
    <property type="entry name" value="Rudment_hybrid_motif"/>
</dbReference>
<organism evidence="8 9">
    <name type="scientific">Tessaracoccus flavescens</name>
    <dbReference type="NCBI Taxonomy" id="399497"/>
    <lineage>
        <taxon>Bacteria</taxon>
        <taxon>Bacillati</taxon>
        <taxon>Actinomycetota</taxon>
        <taxon>Actinomycetes</taxon>
        <taxon>Propionibacteriales</taxon>
        <taxon>Propionibacteriaceae</taxon>
        <taxon>Tessaracoccus</taxon>
    </lineage>
</organism>
<dbReference type="PROSITE" id="PS50975">
    <property type="entry name" value="ATP_GRASP"/>
    <property type="match status" value="1"/>
</dbReference>
<dbReference type="KEGG" id="tfa:BW733_13490"/>
<dbReference type="GO" id="GO:0046872">
    <property type="term" value="F:metal ion binding"/>
    <property type="evidence" value="ECO:0007669"/>
    <property type="project" value="InterPro"/>
</dbReference>
<dbReference type="GO" id="GO:0006189">
    <property type="term" value="P:'de novo' IMP biosynthetic process"/>
    <property type="evidence" value="ECO:0007669"/>
    <property type="project" value="UniProtKB-UniRule"/>
</dbReference>
<comment type="similarity">
    <text evidence="5 6">Belongs to the PurK/PurT family.</text>
</comment>
<evidence type="ECO:0000259" key="7">
    <source>
        <dbReference type="PROSITE" id="PS50975"/>
    </source>
</evidence>
<comment type="subunit">
    <text evidence="5 6">Homodimer.</text>
</comment>
<dbReference type="Gene3D" id="3.30.470.20">
    <property type="entry name" value="ATP-grasp fold, B domain"/>
    <property type="match status" value="1"/>
</dbReference>
<dbReference type="GO" id="GO:0034028">
    <property type="term" value="F:5-(carboxyamino)imidazole ribonucleotide synthase activity"/>
    <property type="evidence" value="ECO:0007669"/>
    <property type="project" value="UniProtKB-UniRule"/>
</dbReference>
<dbReference type="Gene3D" id="3.30.1490.20">
    <property type="entry name" value="ATP-grasp fold, A domain"/>
    <property type="match status" value="1"/>
</dbReference>
<evidence type="ECO:0000313" key="8">
    <source>
        <dbReference type="EMBL" id="AQP51685.1"/>
    </source>
</evidence>
<dbReference type="InterPro" id="IPR005875">
    <property type="entry name" value="PurK"/>
</dbReference>
<dbReference type="SUPFAM" id="SSF51246">
    <property type="entry name" value="Rudiment single hybrid motif"/>
    <property type="match status" value="1"/>
</dbReference>
<dbReference type="NCBIfam" id="NF004680">
    <property type="entry name" value="PRK06019.1-6"/>
    <property type="match status" value="1"/>
</dbReference>